<dbReference type="KEGG" id="anr:Ana3638_11860"/>
<dbReference type="AlphaFoldDB" id="A0A6P1TVI1"/>
<protein>
    <submittedName>
        <fullName evidence="1">Phage portal protein</fullName>
    </submittedName>
</protein>
<sequence>MKYSKMVECLNKLVAEKSLKLDGINVSTVMQGAIELWDLMYSNRAPWLSSGQKSAGIPASIASEIARLVTLELKSEVTGDNERAKYINNIYQNVLSNIRKQVEYGCAKGSMVFKPYPSNDGIAVQYNAADSFYPITFDSNGNITQCAFTEQYTRGKEIYTRVELHSLADTGVNVYNFAYLSKTGATLGSEVSLKSVKQWEDIEPHGLLQGAKKLTIGFFKVPIANNIDSDSPLGVSVFSRATEHIMIADKRYNQIDWEYDSKETAVHLASSLLKYDKTNDKFEYPGGRERLYRTLEYNTGAADKPFMDTYSPDIRDESYYHGYNQQLRRIEFDSGLAYGTLSDVQEVEKTAEEIKASKQRSYATVSDIQQALQRGLTDLVDAIDFWVSAENLAPAGNYETTFDWDDSVVTDNEKEREDDRKDLASGIMRPEEYRAKWYGETLEDALKNLPEQADVVM</sequence>
<dbReference type="Proteomes" id="UP000464314">
    <property type="component" value="Chromosome"/>
</dbReference>
<dbReference type="InterPro" id="IPR021145">
    <property type="entry name" value="Portal_protein_SPP1_Gp6-like"/>
</dbReference>
<organism evidence="1 2">
    <name type="scientific">Anaerocolumna sedimenticola</name>
    <dbReference type="NCBI Taxonomy" id="2696063"/>
    <lineage>
        <taxon>Bacteria</taxon>
        <taxon>Bacillati</taxon>
        <taxon>Bacillota</taxon>
        <taxon>Clostridia</taxon>
        <taxon>Lachnospirales</taxon>
        <taxon>Lachnospiraceae</taxon>
        <taxon>Anaerocolumna</taxon>
    </lineage>
</organism>
<evidence type="ECO:0000313" key="2">
    <source>
        <dbReference type="Proteomes" id="UP000464314"/>
    </source>
</evidence>
<dbReference type="Pfam" id="PF05133">
    <property type="entry name" value="SPP1_portal"/>
    <property type="match status" value="1"/>
</dbReference>
<keyword evidence="2" id="KW-1185">Reference proteome</keyword>
<dbReference type="EMBL" id="CP048000">
    <property type="protein sequence ID" value="QHQ63726.1"/>
    <property type="molecule type" value="Genomic_DNA"/>
</dbReference>
<accession>A0A6P1TVI1</accession>
<name>A0A6P1TVI1_9FIRM</name>
<evidence type="ECO:0000313" key="1">
    <source>
        <dbReference type="EMBL" id="QHQ63726.1"/>
    </source>
</evidence>
<proteinExistence type="predicted"/>
<reference evidence="1 2" key="1">
    <citation type="submission" date="2020-01" db="EMBL/GenBank/DDBJ databases">
        <title>Genome analysis of Anaerocolumna sp. CBA3638.</title>
        <authorList>
            <person name="Kim J."/>
            <person name="Roh S.W."/>
        </authorList>
    </citation>
    <scope>NUCLEOTIDE SEQUENCE [LARGE SCALE GENOMIC DNA]</scope>
    <source>
        <strain evidence="1 2">CBA3638</strain>
    </source>
</reference>
<gene>
    <name evidence="1" type="ORF">Ana3638_11860</name>
</gene>